<name>A0ABN9LJE3_9NEOB</name>
<keyword evidence="3" id="KW-0175">Coiled coil</keyword>
<keyword evidence="1" id="KW-0677">Repeat</keyword>
<comment type="caution">
    <text evidence="5">The sequence shown here is derived from an EMBL/GenBank/DDBJ whole genome shotgun (WGS) entry which is preliminary data.</text>
</comment>
<organism evidence="5 6">
    <name type="scientific">Ranitomeya imitator</name>
    <name type="common">mimic poison frog</name>
    <dbReference type="NCBI Taxonomy" id="111125"/>
    <lineage>
        <taxon>Eukaryota</taxon>
        <taxon>Metazoa</taxon>
        <taxon>Chordata</taxon>
        <taxon>Craniata</taxon>
        <taxon>Vertebrata</taxon>
        <taxon>Euteleostomi</taxon>
        <taxon>Amphibia</taxon>
        <taxon>Batrachia</taxon>
        <taxon>Anura</taxon>
        <taxon>Neobatrachia</taxon>
        <taxon>Hyloidea</taxon>
        <taxon>Dendrobatidae</taxon>
        <taxon>Dendrobatinae</taxon>
        <taxon>Ranitomeya</taxon>
    </lineage>
</organism>
<evidence type="ECO:0000313" key="6">
    <source>
        <dbReference type="Proteomes" id="UP001176940"/>
    </source>
</evidence>
<dbReference type="PANTHER" id="PTHR24153">
    <property type="entry name" value="ESPIN"/>
    <property type="match status" value="1"/>
</dbReference>
<dbReference type="InterPro" id="IPR052420">
    <property type="entry name" value="Espin/Espin-like"/>
</dbReference>
<protein>
    <recommendedName>
        <fullName evidence="7">Espin-like protein</fullName>
    </recommendedName>
</protein>
<reference evidence="5" key="1">
    <citation type="submission" date="2023-07" db="EMBL/GenBank/DDBJ databases">
        <authorList>
            <person name="Stuckert A."/>
        </authorList>
    </citation>
    <scope>NUCLEOTIDE SEQUENCE</scope>
</reference>
<keyword evidence="2" id="KW-0040">ANK repeat</keyword>
<gene>
    <name evidence="5" type="ORF">RIMI_LOCUS8960526</name>
</gene>
<sequence>MILPNKGAAKSSEPLMNGNSAPPAMAQSNQLDIESLIPTHDEQGRPIPEWKRQVMVRKLQLKIQEEEERKRTCEAGSYYHPEGWRYSHAHNAILGPFGELMTEDDIIRIEKQIENLQVMHKVQKVETELEQLEHELQQLLPVSAALSQEHFTVNPKQMQGRADDLPAWCSKISTLLKSMAILLATLGGKEVDLQDLMPKVNTELSQNTIKDSSANIGRSQSFSSTREEVEKEIKQFGVSVKNLKANYEVSTRHQIDYDASNRIYKRKRSLPVGTTADGYRREPILEEDYITGNEQFSILNDDISRPLEESPIMLSHAQLTYHDEDVLIGDLDSTNQGNIMDALGEPLFSADHMTRSLPVQTELSCVQDYIDMRKERIVFLFLEHWKKWTFTESVKNSNPKQKPTRDSTGIELEIEKRKTENEESNLKMAKGQSDDDRLLYFMKQRQVVGKLISHWRSIICQVPTRQIRRLSRANMLYWPEHFLPHVNGSPVEYSSLTLDLFMLGYFQLLEMTMSREERKFRHILCYEMFDRLGSHSWELIRNFHKVVMEEIESGKRDWTDGFEDLKQQFFGDSVVREVDGVKVTEQLQESVIQNLVCDEPKVTMDPKPKQSVVTSDELTPLPKCRKDSIQLVSELGEFTNDDICRYIDRSFSFWKEKEAEMFDI</sequence>
<evidence type="ECO:0000256" key="4">
    <source>
        <dbReference type="SAM" id="MobiDB-lite"/>
    </source>
</evidence>
<evidence type="ECO:0000256" key="1">
    <source>
        <dbReference type="ARBA" id="ARBA00022737"/>
    </source>
</evidence>
<dbReference type="PANTHER" id="PTHR24153:SF24">
    <property type="entry name" value="ESPIN"/>
    <property type="match status" value="1"/>
</dbReference>
<feature type="region of interest" description="Disordered" evidence="4">
    <location>
        <begin position="393"/>
        <end position="428"/>
    </location>
</feature>
<feature type="coiled-coil region" evidence="3">
    <location>
        <begin position="115"/>
        <end position="142"/>
    </location>
</feature>
<proteinExistence type="predicted"/>
<feature type="region of interest" description="Disordered" evidence="4">
    <location>
        <begin position="1"/>
        <end position="27"/>
    </location>
</feature>
<feature type="compositionally biased region" description="Basic and acidic residues" evidence="4">
    <location>
        <begin position="413"/>
        <end position="425"/>
    </location>
</feature>
<evidence type="ECO:0008006" key="7">
    <source>
        <dbReference type="Google" id="ProtNLM"/>
    </source>
</evidence>
<accession>A0ABN9LJE3</accession>
<evidence type="ECO:0000256" key="2">
    <source>
        <dbReference type="ARBA" id="ARBA00023043"/>
    </source>
</evidence>
<dbReference type="Proteomes" id="UP001176940">
    <property type="component" value="Unassembled WGS sequence"/>
</dbReference>
<keyword evidence="6" id="KW-1185">Reference proteome</keyword>
<dbReference type="EMBL" id="CAUEEQ010018183">
    <property type="protein sequence ID" value="CAJ0940819.1"/>
    <property type="molecule type" value="Genomic_DNA"/>
</dbReference>
<evidence type="ECO:0000256" key="3">
    <source>
        <dbReference type="SAM" id="Coils"/>
    </source>
</evidence>
<evidence type="ECO:0000313" key="5">
    <source>
        <dbReference type="EMBL" id="CAJ0940819.1"/>
    </source>
</evidence>